<protein>
    <submittedName>
        <fullName evidence="1">Uncharacterized protein</fullName>
    </submittedName>
</protein>
<dbReference type="AlphaFoldDB" id="A0A0S3QY92"/>
<organism evidence="1 2">
    <name type="scientific">Vigna angularis var. angularis</name>
    <dbReference type="NCBI Taxonomy" id="157739"/>
    <lineage>
        <taxon>Eukaryota</taxon>
        <taxon>Viridiplantae</taxon>
        <taxon>Streptophyta</taxon>
        <taxon>Embryophyta</taxon>
        <taxon>Tracheophyta</taxon>
        <taxon>Spermatophyta</taxon>
        <taxon>Magnoliopsida</taxon>
        <taxon>eudicotyledons</taxon>
        <taxon>Gunneridae</taxon>
        <taxon>Pentapetalae</taxon>
        <taxon>rosids</taxon>
        <taxon>fabids</taxon>
        <taxon>Fabales</taxon>
        <taxon>Fabaceae</taxon>
        <taxon>Papilionoideae</taxon>
        <taxon>50 kb inversion clade</taxon>
        <taxon>NPAAA clade</taxon>
        <taxon>indigoferoid/millettioid clade</taxon>
        <taxon>Phaseoleae</taxon>
        <taxon>Vigna</taxon>
    </lineage>
</organism>
<dbReference type="EMBL" id="AP015034">
    <property type="protein sequence ID" value="BAT73320.1"/>
    <property type="molecule type" value="Genomic_DNA"/>
</dbReference>
<gene>
    <name evidence="1" type="primary">Vigan.01G079300</name>
    <name evidence="1" type="ORF">VIGAN_01079300</name>
</gene>
<accession>A0A0S3QY92</accession>
<evidence type="ECO:0000313" key="2">
    <source>
        <dbReference type="Proteomes" id="UP000291084"/>
    </source>
</evidence>
<dbReference type="Proteomes" id="UP000291084">
    <property type="component" value="Chromosome 1"/>
</dbReference>
<keyword evidence="2" id="KW-1185">Reference proteome</keyword>
<sequence length="126" mass="13919">MCLHASCKKSLHASSIFIFFAKSKSPERASSSFITDQMCCATMGCHESRCRIMKALSHKHCTGHNLSASNCRSVLMVVTVGWWPEGLVVARFVLRQQRLGFHGGGTRVSSLKEIKVSGHVNWVIVV</sequence>
<evidence type="ECO:0000313" key="1">
    <source>
        <dbReference type="EMBL" id="BAT73320.1"/>
    </source>
</evidence>
<proteinExistence type="predicted"/>
<reference evidence="1 2" key="1">
    <citation type="journal article" date="2015" name="Sci. Rep.">
        <title>The power of single molecule real-time sequencing technology in the de novo assembly of a eukaryotic genome.</title>
        <authorList>
            <person name="Sakai H."/>
            <person name="Naito K."/>
            <person name="Ogiso-Tanaka E."/>
            <person name="Takahashi Y."/>
            <person name="Iseki K."/>
            <person name="Muto C."/>
            <person name="Satou K."/>
            <person name="Teruya K."/>
            <person name="Shiroma A."/>
            <person name="Shimoji M."/>
            <person name="Hirano T."/>
            <person name="Itoh T."/>
            <person name="Kaga A."/>
            <person name="Tomooka N."/>
        </authorList>
    </citation>
    <scope>NUCLEOTIDE SEQUENCE [LARGE SCALE GENOMIC DNA]</scope>
    <source>
        <strain evidence="2">cv. Shumari</strain>
    </source>
</reference>
<feature type="non-terminal residue" evidence="1">
    <location>
        <position position="126"/>
    </location>
</feature>
<name>A0A0S3QY92_PHAAN</name>